<dbReference type="STRING" id="1353009.A0A1Y2I8W5"/>
<feature type="domain" description="Protein kinase" evidence="1">
    <location>
        <begin position="10"/>
        <end position="373"/>
    </location>
</feature>
<dbReference type="Gene3D" id="1.10.510.10">
    <property type="entry name" value="Transferase(Phosphotransferase) domain 1"/>
    <property type="match status" value="1"/>
</dbReference>
<dbReference type="GO" id="GO:0004713">
    <property type="term" value="F:protein tyrosine kinase activity"/>
    <property type="evidence" value="ECO:0007669"/>
    <property type="project" value="InterPro"/>
</dbReference>
<evidence type="ECO:0000259" key="1">
    <source>
        <dbReference type="PROSITE" id="PS50011"/>
    </source>
</evidence>
<dbReference type="InterPro" id="IPR011009">
    <property type="entry name" value="Kinase-like_dom_sf"/>
</dbReference>
<protein>
    <submittedName>
        <fullName evidence="2">Kinase-like protein</fullName>
    </submittedName>
</protein>
<keyword evidence="3" id="KW-1185">Reference proteome</keyword>
<name>A0A1Y2I8W5_TRAC3</name>
<gene>
    <name evidence="2" type="ORF">PYCCODRAFT_1123163</name>
</gene>
<dbReference type="OrthoDB" id="5987198at2759"/>
<dbReference type="PROSITE" id="PS50011">
    <property type="entry name" value="PROTEIN_KINASE_DOM"/>
    <property type="match status" value="1"/>
</dbReference>
<dbReference type="GO" id="GO:0005524">
    <property type="term" value="F:ATP binding"/>
    <property type="evidence" value="ECO:0007669"/>
    <property type="project" value="InterPro"/>
</dbReference>
<dbReference type="GO" id="GO:0044773">
    <property type="term" value="P:mitotic DNA damage checkpoint signaling"/>
    <property type="evidence" value="ECO:0007669"/>
    <property type="project" value="TreeGrafter"/>
</dbReference>
<keyword evidence="2" id="KW-0808">Transferase</keyword>
<evidence type="ECO:0000313" key="3">
    <source>
        <dbReference type="Proteomes" id="UP000193067"/>
    </source>
</evidence>
<dbReference type="SMART" id="SM00219">
    <property type="entry name" value="TyrKc"/>
    <property type="match status" value="1"/>
</dbReference>
<dbReference type="Pfam" id="PF00069">
    <property type="entry name" value="Pkinase"/>
    <property type="match status" value="1"/>
</dbReference>
<dbReference type="Proteomes" id="UP000193067">
    <property type="component" value="Unassembled WGS sequence"/>
</dbReference>
<accession>A0A1Y2I8W5</accession>
<dbReference type="CDD" id="cd00180">
    <property type="entry name" value="PKc"/>
    <property type="match status" value="1"/>
</dbReference>
<evidence type="ECO:0000313" key="2">
    <source>
        <dbReference type="EMBL" id="OSC97565.1"/>
    </source>
</evidence>
<dbReference type="PANTHER" id="PTHR44167:SF30">
    <property type="entry name" value="PHOSPHORYLASE KINASE"/>
    <property type="match status" value="1"/>
</dbReference>
<dbReference type="AlphaFoldDB" id="A0A1Y2I8W5"/>
<sequence>MSTPVKPKRLPNHVYISEGSVDHYTQSTLKGHYSLLPAEIFWRDRQQSLYDAGYVLRPRYWPNWRPSWLGTNLRPTFCEDSIVLMDHQVMDARRRDNNELVAIKKFRKDTQEFNISQYLNSLRGHPENRSVPVLRVFDDPYDPKLALMVMPYLRPCNDPPFLSVGEAIDFVNQTLEGLAFMHRHNIAHRDIAVENIMMDAKSMYPEGHHPVRLHYTPDAIYEVTPLPRTGRTIHYYYIDFGLACHFPAGASHFVVGDVGRDTEVPELSSTVPYDAFKVDIYALGNLYAKEFEEKYNNMQFLVPLIVRMKQRQPSARPTADELLAQWRNIRDSLNKSSFKWRLAPRSEAAIERVINGTVAVAWEGINHLKKYVT</sequence>
<dbReference type="GO" id="GO:0005634">
    <property type="term" value="C:nucleus"/>
    <property type="evidence" value="ECO:0007669"/>
    <property type="project" value="TreeGrafter"/>
</dbReference>
<dbReference type="SUPFAM" id="SSF56112">
    <property type="entry name" value="Protein kinase-like (PK-like)"/>
    <property type="match status" value="1"/>
</dbReference>
<dbReference type="GO" id="GO:0004674">
    <property type="term" value="F:protein serine/threonine kinase activity"/>
    <property type="evidence" value="ECO:0007669"/>
    <property type="project" value="TreeGrafter"/>
</dbReference>
<dbReference type="InterPro" id="IPR020635">
    <property type="entry name" value="Tyr_kinase_cat_dom"/>
</dbReference>
<keyword evidence="2" id="KW-0418">Kinase</keyword>
<dbReference type="InterPro" id="IPR000719">
    <property type="entry name" value="Prot_kinase_dom"/>
</dbReference>
<dbReference type="EMBL" id="KZ084149">
    <property type="protein sequence ID" value="OSC97565.1"/>
    <property type="molecule type" value="Genomic_DNA"/>
</dbReference>
<organism evidence="2 3">
    <name type="scientific">Trametes coccinea (strain BRFM310)</name>
    <name type="common">Pycnoporus coccineus</name>
    <dbReference type="NCBI Taxonomy" id="1353009"/>
    <lineage>
        <taxon>Eukaryota</taxon>
        <taxon>Fungi</taxon>
        <taxon>Dikarya</taxon>
        <taxon>Basidiomycota</taxon>
        <taxon>Agaricomycotina</taxon>
        <taxon>Agaricomycetes</taxon>
        <taxon>Polyporales</taxon>
        <taxon>Polyporaceae</taxon>
        <taxon>Trametes</taxon>
    </lineage>
</organism>
<dbReference type="PANTHER" id="PTHR44167">
    <property type="entry name" value="OVARIAN-SPECIFIC SERINE/THREONINE-PROTEIN KINASE LOK-RELATED"/>
    <property type="match status" value="1"/>
</dbReference>
<proteinExistence type="predicted"/>
<reference evidence="2 3" key="1">
    <citation type="journal article" date="2015" name="Biotechnol. Biofuels">
        <title>Enhanced degradation of softwood versus hardwood by the white-rot fungus Pycnoporus coccineus.</title>
        <authorList>
            <person name="Couturier M."/>
            <person name="Navarro D."/>
            <person name="Chevret D."/>
            <person name="Henrissat B."/>
            <person name="Piumi F."/>
            <person name="Ruiz-Duenas F.J."/>
            <person name="Martinez A.T."/>
            <person name="Grigoriev I.V."/>
            <person name="Riley R."/>
            <person name="Lipzen A."/>
            <person name="Berrin J.G."/>
            <person name="Master E.R."/>
            <person name="Rosso M.N."/>
        </authorList>
    </citation>
    <scope>NUCLEOTIDE SEQUENCE [LARGE SCALE GENOMIC DNA]</scope>
    <source>
        <strain evidence="2 3">BRFM310</strain>
    </source>
</reference>